<comment type="caution">
    <text evidence="1">The sequence shown here is derived from an EMBL/GenBank/DDBJ whole genome shotgun (WGS) entry which is preliminary data.</text>
</comment>
<organism evidence="1 2">
    <name type="scientific">Mycobacterium palustre</name>
    <dbReference type="NCBI Taxonomy" id="153971"/>
    <lineage>
        <taxon>Bacteria</taxon>
        <taxon>Bacillati</taxon>
        <taxon>Actinomycetota</taxon>
        <taxon>Actinomycetes</taxon>
        <taxon>Mycobacteriales</taxon>
        <taxon>Mycobacteriaceae</taxon>
        <taxon>Mycobacterium</taxon>
        <taxon>Mycobacterium simiae complex</taxon>
    </lineage>
</organism>
<keyword evidence="2" id="KW-1185">Reference proteome</keyword>
<evidence type="ECO:0000313" key="2">
    <source>
        <dbReference type="Proteomes" id="UP000193529"/>
    </source>
</evidence>
<reference evidence="1 2" key="1">
    <citation type="submission" date="2016-01" db="EMBL/GenBank/DDBJ databases">
        <title>The new phylogeny of the genus Mycobacterium.</title>
        <authorList>
            <person name="Tarcisio F."/>
            <person name="Conor M."/>
            <person name="Antonella G."/>
            <person name="Elisabetta G."/>
            <person name="Giulia F.S."/>
            <person name="Sara T."/>
            <person name="Anna F."/>
            <person name="Clotilde B."/>
            <person name="Roberto B."/>
            <person name="Veronica D.S."/>
            <person name="Fabio R."/>
            <person name="Monica P."/>
            <person name="Olivier J."/>
            <person name="Enrico T."/>
            <person name="Nicola S."/>
        </authorList>
    </citation>
    <scope>NUCLEOTIDE SEQUENCE [LARGE SCALE GENOMIC DNA]</scope>
    <source>
        <strain evidence="1 2">DSM 44572</strain>
    </source>
</reference>
<gene>
    <name evidence="1" type="ORF">AWC19_27720</name>
</gene>
<protein>
    <recommendedName>
        <fullName evidence="3">Lipoprotein LppJ</fullName>
    </recommendedName>
</protein>
<evidence type="ECO:0000313" key="1">
    <source>
        <dbReference type="EMBL" id="ORW28151.1"/>
    </source>
</evidence>
<evidence type="ECO:0008006" key="3">
    <source>
        <dbReference type="Google" id="ProtNLM"/>
    </source>
</evidence>
<dbReference type="Proteomes" id="UP000193529">
    <property type="component" value="Unassembled WGS sequence"/>
</dbReference>
<dbReference type="OrthoDB" id="4749578at2"/>
<dbReference type="EMBL" id="LQPJ01000065">
    <property type="protein sequence ID" value="ORW28151.1"/>
    <property type="molecule type" value="Genomic_DNA"/>
</dbReference>
<dbReference type="AlphaFoldDB" id="A0A1X1ZVK4"/>
<proteinExistence type="predicted"/>
<accession>A0A1X1ZVK4</accession>
<name>A0A1X1ZVK4_9MYCO</name>
<sequence>MGGAVVAVDRLHTTPADVLDHPADPVTDEQSAAQVLESARQIVTVTGLRTASASYTLMSCKDRDDPPYQGAIYLTFALPGTAPADAYLPALAAALVDHGWAEARAPGDRALAKTLSKNAVTAMLSRQRDDPGTGVLRVYGECRNMNDHRRDATAWVDITDQLPHSG</sequence>